<feature type="transmembrane region" description="Helical" evidence="1">
    <location>
        <begin position="253"/>
        <end position="273"/>
    </location>
</feature>
<dbReference type="GO" id="GO:0005886">
    <property type="term" value="C:plasma membrane"/>
    <property type="evidence" value="ECO:0007669"/>
    <property type="project" value="TreeGrafter"/>
</dbReference>
<sequence length="317" mass="34780">MHPAKSVIYFTTATGAGYGLFVWLAYLALQGLLPADKLHAFVFLAAGFGLVITGLLSSTGHLGHPERAWRAMSQWRSSWLSREGLMAILTFIPLSIFAIMWFFMGQSAGLAARIAAIGAVMAMITVFTTSMIYASLKTIPAWHNIWTKFGYLTLSLMSGGLLALALSGVFGMETAFHALIMPVLVLLVLGLSVKYLYWEHIKTAKTSTIESATGLGRFGKVTLAARPHSEDNYLLKERGYRIARKHARKIRSLAAAFGFVLPLILLVAAMLYLEGTGRAIALCLAFILCMIGLVFERWLFFAEAKHAVTLYYGEQAV</sequence>
<reference evidence="2" key="1">
    <citation type="journal article" date="2020" name="mSystems">
        <title>Genome- and Community-Level Interaction Insights into Carbon Utilization and Element Cycling Functions of Hydrothermarchaeota in Hydrothermal Sediment.</title>
        <authorList>
            <person name="Zhou Z."/>
            <person name="Liu Y."/>
            <person name="Xu W."/>
            <person name="Pan J."/>
            <person name="Luo Z.H."/>
            <person name="Li M."/>
        </authorList>
    </citation>
    <scope>NUCLEOTIDE SEQUENCE [LARGE SCALE GENOMIC DNA]</scope>
    <source>
        <strain evidence="2">HyVt-538</strain>
    </source>
</reference>
<dbReference type="GO" id="GO:0019645">
    <property type="term" value="P:anaerobic electron transport chain"/>
    <property type="evidence" value="ECO:0007669"/>
    <property type="project" value="InterPro"/>
</dbReference>
<evidence type="ECO:0000256" key="1">
    <source>
        <dbReference type="SAM" id="Phobius"/>
    </source>
</evidence>
<feature type="transmembrane region" description="Helical" evidence="1">
    <location>
        <begin position="279"/>
        <end position="300"/>
    </location>
</feature>
<feature type="transmembrane region" description="Helical" evidence="1">
    <location>
        <begin position="176"/>
        <end position="197"/>
    </location>
</feature>
<feature type="transmembrane region" description="Helical" evidence="1">
    <location>
        <begin position="84"/>
        <end position="104"/>
    </location>
</feature>
<feature type="transmembrane region" description="Helical" evidence="1">
    <location>
        <begin position="7"/>
        <end position="29"/>
    </location>
</feature>
<dbReference type="PANTHER" id="PTHR38095:SF1">
    <property type="entry name" value="ANAEROBIC DIMETHYL SULFOXIDE REDUCTASE CHAIN YNFH"/>
    <property type="match status" value="1"/>
</dbReference>
<dbReference type="EMBL" id="DROP01000213">
    <property type="protein sequence ID" value="HHI88931.1"/>
    <property type="molecule type" value="Genomic_DNA"/>
</dbReference>
<feature type="transmembrane region" description="Helical" evidence="1">
    <location>
        <begin position="110"/>
        <end position="136"/>
    </location>
</feature>
<feature type="transmembrane region" description="Helical" evidence="1">
    <location>
        <begin position="148"/>
        <end position="170"/>
    </location>
</feature>
<name>A0A7V5NX59_9PROT</name>
<dbReference type="AlphaFoldDB" id="A0A7V5NX59"/>
<gene>
    <name evidence="2" type="ORF">ENK01_03165</name>
</gene>
<dbReference type="InterPro" id="IPR007059">
    <property type="entry name" value="DmsC"/>
</dbReference>
<keyword evidence="1" id="KW-0472">Membrane</keyword>
<proteinExistence type="predicted"/>
<protein>
    <submittedName>
        <fullName evidence="2">Dimethyl sulfoxide reductase anchor subunit</fullName>
    </submittedName>
</protein>
<dbReference type="PANTHER" id="PTHR38095">
    <property type="entry name" value="ANAEROBIC DIMETHYL SULFOXIDE REDUCTASE CHAIN YNFH"/>
    <property type="match status" value="1"/>
</dbReference>
<keyword evidence="1" id="KW-0812">Transmembrane</keyword>
<accession>A0A7V5NX59</accession>
<comment type="caution">
    <text evidence="2">The sequence shown here is derived from an EMBL/GenBank/DDBJ whole genome shotgun (WGS) entry which is preliminary data.</text>
</comment>
<dbReference type="Pfam" id="PF04976">
    <property type="entry name" value="DmsC"/>
    <property type="match status" value="1"/>
</dbReference>
<feature type="transmembrane region" description="Helical" evidence="1">
    <location>
        <begin position="41"/>
        <end position="63"/>
    </location>
</feature>
<evidence type="ECO:0000313" key="2">
    <source>
        <dbReference type="EMBL" id="HHI88931.1"/>
    </source>
</evidence>
<dbReference type="GO" id="GO:0009389">
    <property type="term" value="F:dimethyl sulfoxide reductase activity"/>
    <property type="evidence" value="ECO:0007669"/>
    <property type="project" value="TreeGrafter"/>
</dbReference>
<keyword evidence="1" id="KW-1133">Transmembrane helix</keyword>
<dbReference type="Proteomes" id="UP000885806">
    <property type="component" value="Unassembled WGS sequence"/>
</dbReference>
<dbReference type="GO" id="GO:0009390">
    <property type="term" value="C:dimethyl sulfoxide reductase complex"/>
    <property type="evidence" value="ECO:0007669"/>
    <property type="project" value="TreeGrafter"/>
</dbReference>
<organism evidence="2">
    <name type="scientific">Hellea balneolensis</name>
    <dbReference type="NCBI Taxonomy" id="287478"/>
    <lineage>
        <taxon>Bacteria</taxon>
        <taxon>Pseudomonadati</taxon>
        <taxon>Pseudomonadota</taxon>
        <taxon>Alphaproteobacteria</taxon>
        <taxon>Maricaulales</taxon>
        <taxon>Robiginitomaculaceae</taxon>
        <taxon>Hellea</taxon>
    </lineage>
</organism>